<dbReference type="SUPFAM" id="SSF52200">
    <property type="entry name" value="Toll/Interleukin receptor TIR domain"/>
    <property type="match status" value="1"/>
</dbReference>
<accession>A0ABT0JVK4</accession>
<feature type="domain" description="TIR" evidence="1">
    <location>
        <begin position="29"/>
        <end position="159"/>
    </location>
</feature>
<proteinExistence type="predicted"/>
<dbReference type="InterPro" id="IPR035897">
    <property type="entry name" value="Toll_tir_struct_dom_sf"/>
</dbReference>
<comment type="caution">
    <text evidence="2">The sequence shown here is derived from an EMBL/GenBank/DDBJ whole genome shotgun (WGS) entry which is preliminary data.</text>
</comment>
<evidence type="ECO:0000313" key="3">
    <source>
        <dbReference type="Proteomes" id="UP001201873"/>
    </source>
</evidence>
<dbReference type="Proteomes" id="UP001201873">
    <property type="component" value="Unassembled WGS sequence"/>
</dbReference>
<dbReference type="Pfam" id="PF13676">
    <property type="entry name" value="TIR_2"/>
    <property type="match status" value="1"/>
</dbReference>
<name>A0ABT0JVK4_9ACTN</name>
<keyword evidence="3" id="KW-1185">Reference proteome</keyword>
<organism evidence="2 3">
    <name type="scientific">Frankia umida</name>
    <dbReference type="NCBI Taxonomy" id="573489"/>
    <lineage>
        <taxon>Bacteria</taxon>
        <taxon>Bacillati</taxon>
        <taxon>Actinomycetota</taxon>
        <taxon>Actinomycetes</taxon>
        <taxon>Frankiales</taxon>
        <taxon>Frankiaceae</taxon>
        <taxon>Frankia</taxon>
    </lineage>
</organism>
<protein>
    <submittedName>
        <fullName evidence="2">Toll/interleukin-1 receptor domain-containing protein</fullName>
    </submittedName>
</protein>
<dbReference type="Gene3D" id="3.40.50.10140">
    <property type="entry name" value="Toll/interleukin-1 receptor homology (TIR) domain"/>
    <property type="match status" value="1"/>
</dbReference>
<dbReference type="PROSITE" id="PS50104">
    <property type="entry name" value="TIR"/>
    <property type="match status" value="1"/>
</dbReference>
<sequence>MDSSAGGLRRPVMVETVRVTVGGAVDDGYEWDFFVSYTAMDQPWAVWVVWVAWVLEEAGFHLLVQDWDFQTGTNWVAKMDEGVSRTRRTIAVLSEHHARSVYGKAEWQAAWVSDPLGADQRLLVFRVKRCTARSIPLCERSAGISKRRTTSPTSDLGRC</sequence>
<dbReference type="InterPro" id="IPR000157">
    <property type="entry name" value="TIR_dom"/>
</dbReference>
<dbReference type="RefSeq" id="WP_248823997.1">
    <property type="nucleotide sequence ID" value="NZ_JALKFT010000005.1"/>
</dbReference>
<keyword evidence="2" id="KW-0675">Receptor</keyword>
<dbReference type="EMBL" id="JALKFT010000005">
    <property type="protein sequence ID" value="MCK9875569.1"/>
    <property type="molecule type" value="Genomic_DNA"/>
</dbReference>
<evidence type="ECO:0000313" key="2">
    <source>
        <dbReference type="EMBL" id="MCK9875569.1"/>
    </source>
</evidence>
<reference evidence="2 3" key="1">
    <citation type="submission" date="2022-04" db="EMBL/GenBank/DDBJ databases">
        <title>Genome diversity in the genus Frankia.</title>
        <authorList>
            <person name="Carlos-Shanley C."/>
            <person name="Hahn D."/>
        </authorList>
    </citation>
    <scope>NUCLEOTIDE SEQUENCE [LARGE SCALE GENOMIC DNA]</scope>
    <source>
        <strain evidence="2 3">Ag45/Mut15</strain>
    </source>
</reference>
<gene>
    <name evidence="2" type="ORF">MXD59_07260</name>
</gene>
<evidence type="ECO:0000259" key="1">
    <source>
        <dbReference type="PROSITE" id="PS50104"/>
    </source>
</evidence>